<feature type="signal peptide" evidence="2">
    <location>
        <begin position="1"/>
        <end position="19"/>
    </location>
</feature>
<accession>A0ABW8Z2L9</accession>
<evidence type="ECO:0000256" key="2">
    <source>
        <dbReference type="SAM" id="SignalP"/>
    </source>
</evidence>
<protein>
    <submittedName>
        <fullName evidence="4">Prolyl oligopeptidase family serine peptidase</fullName>
    </submittedName>
</protein>
<keyword evidence="5" id="KW-1185">Reference proteome</keyword>
<dbReference type="RefSeq" id="WP_408086097.1">
    <property type="nucleotide sequence ID" value="NZ_JBELPZ010000022.1"/>
</dbReference>
<reference evidence="4 5" key="1">
    <citation type="submission" date="2024-06" db="EMBL/GenBank/DDBJ databases">
        <authorList>
            <person name="Kaempfer P."/>
            <person name="Viver T."/>
        </authorList>
    </citation>
    <scope>NUCLEOTIDE SEQUENCE [LARGE SCALE GENOMIC DNA]</scope>
    <source>
        <strain evidence="4 5">ST-119</strain>
    </source>
</reference>
<dbReference type="Proteomes" id="UP001629156">
    <property type="component" value="Unassembled WGS sequence"/>
</dbReference>
<dbReference type="SUPFAM" id="SSF53474">
    <property type="entry name" value="alpha/beta-Hydrolases"/>
    <property type="match status" value="1"/>
</dbReference>
<sequence>MRFFIIALLFAVMPCCCQGVNYSLTENEYFSFAERKQFQTHLQQVQVYNLSYHSFDSTSVNGFLIKPVSELKKHPVIIYNRGGNNEFGMVSDSYIMMFLSKIAARGYIIIGSQLRGSMGSDGVDEFGGRDVNDVLCLLNIIDSLPYADTSKIGLIGWSRGVVTNFILLKKSERIKTAINIAGPSDLMKSRQKMFQVYRKCIPGYAQDSVTALKERSPVFLLESMRNKHCSLMFIQGDKDERVEKNNAVELYNKTQQLGLQSELLIYPNGSHSLREVWPDVIEKIDLWLHTHFSGG</sequence>
<evidence type="ECO:0000259" key="3">
    <source>
        <dbReference type="Pfam" id="PF00326"/>
    </source>
</evidence>
<evidence type="ECO:0000256" key="1">
    <source>
        <dbReference type="ARBA" id="ARBA00022801"/>
    </source>
</evidence>
<name>A0ABW8Z2L9_9FLAO</name>
<organism evidence="4 5">
    <name type="scientific">Flavobacterium rhizosphaerae</name>
    <dbReference type="NCBI Taxonomy" id="3163298"/>
    <lineage>
        <taxon>Bacteria</taxon>
        <taxon>Pseudomonadati</taxon>
        <taxon>Bacteroidota</taxon>
        <taxon>Flavobacteriia</taxon>
        <taxon>Flavobacteriales</taxon>
        <taxon>Flavobacteriaceae</taxon>
        <taxon>Flavobacterium</taxon>
    </lineage>
</organism>
<dbReference type="PANTHER" id="PTHR42776">
    <property type="entry name" value="SERINE PEPTIDASE S9 FAMILY MEMBER"/>
    <property type="match status" value="1"/>
</dbReference>
<dbReference type="InterPro" id="IPR001375">
    <property type="entry name" value="Peptidase_S9_cat"/>
</dbReference>
<keyword evidence="1" id="KW-0378">Hydrolase</keyword>
<feature type="domain" description="Peptidase S9 prolyl oligopeptidase catalytic" evidence="3">
    <location>
        <begin position="102"/>
        <end position="292"/>
    </location>
</feature>
<evidence type="ECO:0000313" key="5">
    <source>
        <dbReference type="Proteomes" id="UP001629156"/>
    </source>
</evidence>
<feature type="chain" id="PRO_5045892196" evidence="2">
    <location>
        <begin position="20"/>
        <end position="295"/>
    </location>
</feature>
<dbReference type="InterPro" id="IPR029058">
    <property type="entry name" value="AB_hydrolase_fold"/>
</dbReference>
<gene>
    <name evidence="4" type="ORF">ABS766_15475</name>
</gene>
<dbReference type="Gene3D" id="3.40.50.1820">
    <property type="entry name" value="alpha/beta hydrolase"/>
    <property type="match status" value="1"/>
</dbReference>
<evidence type="ECO:0000313" key="4">
    <source>
        <dbReference type="EMBL" id="MFL9845820.1"/>
    </source>
</evidence>
<dbReference type="Pfam" id="PF00326">
    <property type="entry name" value="Peptidase_S9"/>
    <property type="match status" value="1"/>
</dbReference>
<keyword evidence="2" id="KW-0732">Signal</keyword>
<proteinExistence type="predicted"/>
<dbReference type="EMBL" id="JBELPZ010000022">
    <property type="protein sequence ID" value="MFL9845820.1"/>
    <property type="molecule type" value="Genomic_DNA"/>
</dbReference>
<dbReference type="PANTHER" id="PTHR42776:SF27">
    <property type="entry name" value="DIPEPTIDYL PEPTIDASE FAMILY MEMBER 6"/>
    <property type="match status" value="1"/>
</dbReference>
<comment type="caution">
    <text evidence="4">The sequence shown here is derived from an EMBL/GenBank/DDBJ whole genome shotgun (WGS) entry which is preliminary data.</text>
</comment>